<organism evidence="3 4">
    <name type="scientific">Dorea acetigenes</name>
    <dbReference type="NCBI Taxonomy" id="2981787"/>
    <lineage>
        <taxon>Bacteria</taxon>
        <taxon>Bacillati</taxon>
        <taxon>Bacillota</taxon>
        <taxon>Clostridia</taxon>
        <taxon>Lachnospirales</taxon>
        <taxon>Lachnospiraceae</taxon>
        <taxon>Dorea</taxon>
    </lineage>
</organism>
<keyword evidence="4" id="KW-1185">Reference proteome</keyword>
<dbReference type="CDD" id="cd04335">
    <property type="entry name" value="PrdX_deacylase"/>
    <property type="match status" value="1"/>
</dbReference>
<dbReference type="Pfam" id="PF04073">
    <property type="entry name" value="tRNA_edit"/>
    <property type="match status" value="1"/>
</dbReference>
<proteinExistence type="inferred from homology"/>
<sequence>MVYISEKSNTAPENLENPTAKSVYGLLDKLKIPYECVTNDVVETMEECIEVDKALGTEIRKSIFLCNKKKTSFFLVVMPAGKSLNTTELGNKIGVSHLSFAPAEYMEKYLKALPGSASVMGLINDEDDYVQLIMDKEVADEEWFGCNPGINTSHLKMKTADLLNKFLPKIRHKAKIVAF</sequence>
<comment type="caution">
    <text evidence="3">The sequence shown here is derived from an EMBL/GenBank/DDBJ whole genome shotgun (WGS) entry which is preliminary data.</text>
</comment>
<dbReference type="SUPFAM" id="SSF55826">
    <property type="entry name" value="YbaK/ProRS associated domain"/>
    <property type="match status" value="1"/>
</dbReference>
<reference evidence="3 4" key="1">
    <citation type="journal article" date="2021" name="ISME Commun">
        <title>Automated analysis of genomic sequences facilitates high-throughput and comprehensive description of bacteria.</title>
        <authorList>
            <person name="Hitch T.C.A."/>
        </authorList>
    </citation>
    <scope>NUCLEOTIDE SEQUENCE [LARGE SCALE GENOMIC DNA]</scope>
    <source>
        <strain evidence="3 4">Sanger_03</strain>
    </source>
</reference>
<evidence type="ECO:0000313" key="3">
    <source>
        <dbReference type="EMBL" id="MCU6685976.1"/>
    </source>
</evidence>
<evidence type="ECO:0000256" key="1">
    <source>
        <dbReference type="ARBA" id="ARBA00010201"/>
    </source>
</evidence>
<protein>
    <submittedName>
        <fullName evidence="3">Prolyl-tRNA synthetase associated domain-containing protein</fullName>
    </submittedName>
</protein>
<feature type="domain" description="YbaK/aminoacyl-tRNA synthetase-associated" evidence="2">
    <location>
        <begin position="42"/>
        <end position="163"/>
    </location>
</feature>
<name>A0ABT2RKR8_9FIRM</name>
<dbReference type="PANTHER" id="PTHR31423:SF3">
    <property type="entry name" value="PROLYL-TRNA SYNTHETASE ASSOCIATED DOMAIN-CONTAINING PROTEIN 1-RELATED"/>
    <property type="match status" value="1"/>
</dbReference>
<comment type="similarity">
    <text evidence="1">Belongs to the PRORSD1 family.</text>
</comment>
<gene>
    <name evidence="3" type="ORF">OCV99_05255</name>
</gene>
<dbReference type="InterPro" id="IPR040285">
    <property type="entry name" value="ProX/PRXD1"/>
</dbReference>
<dbReference type="PANTHER" id="PTHR31423">
    <property type="entry name" value="YBAK DOMAIN-CONTAINING PROTEIN"/>
    <property type="match status" value="1"/>
</dbReference>
<evidence type="ECO:0000259" key="2">
    <source>
        <dbReference type="Pfam" id="PF04073"/>
    </source>
</evidence>
<dbReference type="Proteomes" id="UP001652431">
    <property type="component" value="Unassembled WGS sequence"/>
</dbReference>
<accession>A0ABT2RKR8</accession>
<evidence type="ECO:0000313" key="4">
    <source>
        <dbReference type="Proteomes" id="UP001652431"/>
    </source>
</evidence>
<dbReference type="EMBL" id="JAOQJU010000003">
    <property type="protein sequence ID" value="MCU6685976.1"/>
    <property type="molecule type" value="Genomic_DNA"/>
</dbReference>
<dbReference type="InterPro" id="IPR007214">
    <property type="entry name" value="YbaK/aa-tRNA-synth-assoc-dom"/>
</dbReference>
<dbReference type="InterPro" id="IPR036754">
    <property type="entry name" value="YbaK/aa-tRNA-synt-asso_dom_sf"/>
</dbReference>
<dbReference type="Gene3D" id="3.90.960.10">
    <property type="entry name" value="YbaK/aminoacyl-tRNA synthetase-associated domain"/>
    <property type="match status" value="1"/>
</dbReference>
<dbReference type="RefSeq" id="WP_158368915.1">
    <property type="nucleotide sequence ID" value="NZ_JAOQJU010000003.1"/>
</dbReference>